<reference evidence="2 3" key="2">
    <citation type="submission" date="2021-10" db="EMBL/GenBank/DDBJ databases">
        <authorList>
            <person name="Piombo E."/>
        </authorList>
    </citation>
    <scope>NUCLEOTIDE SEQUENCE [LARGE SCALE GENOMIC DNA]</scope>
</reference>
<dbReference type="EMBL" id="CABFNO020001350">
    <property type="protein sequence ID" value="CAG9982912.1"/>
    <property type="molecule type" value="Genomic_DNA"/>
</dbReference>
<proteinExistence type="predicted"/>
<evidence type="ECO:0008006" key="4">
    <source>
        <dbReference type="Google" id="ProtNLM"/>
    </source>
</evidence>
<evidence type="ECO:0000256" key="1">
    <source>
        <dbReference type="SAM" id="SignalP"/>
    </source>
</evidence>
<protein>
    <recommendedName>
        <fullName evidence="4">Secreted protein</fullName>
    </recommendedName>
</protein>
<feature type="chain" id="PRO_5040362445" description="Secreted protein" evidence="1">
    <location>
        <begin position="20"/>
        <end position="80"/>
    </location>
</feature>
<keyword evidence="1" id="KW-0732">Signal</keyword>
<evidence type="ECO:0000313" key="3">
    <source>
        <dbReference type="Proteomes" id="UP000754883"/>
    </source>
</evidence>
<feature type="signal peptide" evidence="1">
    <location>
        <begin position="1"/>
        <end position="19"/>
    </location>
</feature>
<keyword evidence="3" id="KW-1185">Reference proteome</keyword>
<organism evidence="2 3">
    <name type="scientific">Clonostachys byssicola</name>
    <dbReference type="NCBI Taxonomy" id="160290"/>
    <lineage>
        <taxon>Eukaryota</taxon>
        <taxon>Fungi</taxon>
        <taxon>Dikarya</taxon>
        <taxon>Ascomycota</taxon>
        <taxon>Pezizomycotina</taxon>
        <taxon>Sordariomycetes</taxon>
        <taxon>Hypocreomycetidae</taxon>
        <taxon>Hypocreales</taxon>
        <taxon>Bionectriaceae</taxon>
        <taxon>Clonostachys</taxon>
    </lineage>
</organism>
<dbReference type="AlphaFoldDB" id="A0A9N9UAB6"/>
<gene>
    <name evidence="2" type="ORF">CBYS24578_00011187</name>
</gene>
<name>A0A9N9UAB6_9HYPO</name>
<accession>A0A9N9UAB6</accession>
<comment type="caution">
    <text evidence="2">The sequence shown here is derived from an EMBL/GenBank/DDBJ whole genome shotgun (WGS) entry which is preliminary data.</text>
</comment>
<evidence type="ECO:0000313" key="2">
    <source>
        <dbReference type="EMBL" id="CAG9982912.1"/>
    </source>
</evidence>
<sequence length="80" mass="8509">MKASIVLAVLAVFAGKALGQNCRRLNQACTRTPLLGRADIDSRPRSRLTTAVLGPTAHLEAFVRGLKKPCSVGTRFADSS</sequence>
<dbReference type="Proteomes" id="UP000754883">
    <property type="component" value="Unassembled WGS sequence"/>
</dbReference>
<reference evidence="3" key="1">
    <citation type="submission" date="2019-06" db="EMBL/GenBank/DDBJ databases">
        <authorList>
            <person name="Broberg M."/>
        </authorList>
    </citation>
    <scope>NUCLEOTIDE SEQUENCE [LARGE SCALE GENOMIC DNA]</scope>
</reference>